<evidence type="ECO:0000256" key="1">
    <source>
        <dbReference type="SAM" id="MobiDB-lite"/>
    </source>
</evidence>
<organism evidence="3">
    <name type="scientific">Homalodisca liturata</name>
    <dbReference type="NCBI Taxonomy" id="320908"/>
    <lineage>
        <taxon>Eukaryota</taxon>
        <taxon>Metazoa</taxon>
        <taxon>Ecdysozoa</taxon>
        <taxon>Arthropoda</taxon>
        <taxon>Hexapoda</taxon>
        <taxon>Insecta</taxon>
        <taxon>Pterygota</taxon>
        <taxon>Neoptera</taxon>
        <taxon>Paraneoptera</taxon>
        <taxon>Hemiptera</taxon>
        <taxon>Auchenorrhyncha</taxon>
        <taxon>Membracoidea</taxon>
        <taxon>Cicadellidae</taxon>
        <taxon>Cicadellinae</taxon>
        <taxon>Proconiini</taxon>
        <taxon>Homalodisca</taxon>
    </lineage>
</organism>
<protein>
    <submittedName>
        <fullName evidence="3">Uncharacterized protein</fullName>
    </submittedName>
</protein>
<reference evidence="3" key="1">
    <citation type="submission" date="2015-11" db="EMBL/GenBank/DDBJ databases">
        <title>De novo transcriptome assembly of four potential Pierce s Disease insect vectors from Arizona vineyards.</title>
        <authorList>
            <person name="Tassone E.E."/>
        </authorList>
    </citation>
    <scope>NUCLEOTIDE SEQUENCE</scope>
</reference>
<feature type="compositionally biased region" description="Basic and acidic residues" evidence="1">
    <location>
        <begin position="149"/>
        <end position="164"/>
    </location>
</feature>
<dbReference type="EMBL" id="GECU01012844">
    <property type="protein sequence ID" value="JAS94862.1"/>
    <property type="molecule type" value="Transcribed_RNA"/>
</dbReference>
<evidence type="ECO:0000313" key="2">
    <source>
        <dbReference type="EMBL" id="JAS78965.1"/>
    </source>
</evidence>
<name>A0A1B6J6R9_9HEMI</name>
<evidence type="ECO:0000313" key="3">
    <source>
        <dbReference type="EMBL" id="JAS94862.1"/>
    </source>
</evidence>
<proteinExistence type="predicted"/>
<accession>A0A1B6J6R9</accession>
<sequence>LTLFAMDASTFASGRPLAGQAREIVFNVAKHLREQKELYNLKYNVIQCTSIATGISQSTVKRVLSEAETSLSQGQLTFVTPAGKSAPRPKKIAVDESIESVIQSKIKEWYVEHRAVPTLRQLNQVLRDENILQCSREYLRVLLKKIGSKEKGGNARGSSPKDRPSQPSTSAAKSIPATATVTSQDAQDVPLFRYVDVNDIKLFADPLAEDHAEKEKEALPILNRDTECGPPQEKQIKLEPKDVEQDISSGVLIKNEVFINDSFIDSSDTFHQEGLATTSRISYSSETVEETSSGIRIPNGQHGEKDIYSRFGEIVADSLRSLKQDHLQEKLEQLIQHEHLRKKFEQLICKAVVEVSIKD</sequence>
<feature type="non-terminal residue" evidence="3">
    <location>
        <position position="1"/>
    </location>
</feature>
<dbReference type="EMBL" id="GECU01028741">
    <property type="protein sequence ID" value="JAS78965.1"/>
    <property type="molecule type" value="Transcribed_RNA"/>
</dbReference>
<feature type="compositionally biased region" description="Polar residues" evidence="1">
    <location>
        <begin position="165"/>
        <end position="181"/>
    </location>
</feature>
<gene>
    <name evidence="3" type="ORF">g.53815</name>
    <name evidence="2" type="ORF">g.53823</name>
</gene>
<feature type="region of interest" description="Disordered" evidence="1">
    <location>
        <begin position="149"/>
        <end position="181"/>
    </location>
</feature>
<dbReference type="AlphaFoldDB" id="A0A1B6J6R9"/>